<feature type="active site" description="Proton donor" evidence="7">
    <location>
        <position position="91"/>
    </location>
</feature>
<dbReference type="HAMAP" id="MF_00178">
    <property type="entry name" value="Lumazine_synth"/>
    <property type="match status" value="1"/>
</dbReference>
<comment type="function">
    <text evidence="7">Catalyzes the formation of 6,7-dimethyl-8-ribityllumazine by condensation of 5-amino-6-(D-ribitylamino)uracil with 3,4-dihydroxy-2-butanone 4-phosphate. This is the penultimate step in the biosynthesis of riboflavin.</text>
</comment>
<dbReference type="InterPro" id="IPR002180">
    <property type="entry name" value="LS/RS"/>
</dbReference>
<sequence length="160" mass="17104">MGEYRPEEGSFDVGAVRIAVVAARWNSEVTDGLVAGAVRALSRHGISDSALKVFRVPGAFELPLASQRAARTGRFDAVIALGCVIRGDTPHFDYVCSETTRGIGEVGLRENLPVGFGLLTTDTLEQSLERSGDNAENKGEEAALTVLEMLTMFDQMDGDA</sequence>
<dbReference type="Proteomes" id="UP000051213">
    <property type="component" value="Unassembled WGS sequence"/>
</dbReference>
<evidence type="ECO:0000256" key="2">
    <source>
        <dbReference type="ARBA" id="ARBA00007424"/>
    </source>
</evidence>
<dbReference type="InterPro" id="IPR036467">
    <property type="entry name" value="LS/RS_sf"/>
</dbReference>
<comment type="pathway">
    <text evidence="1 7">Cofactor biosynthesis; riboflavin biosynthesis; riboflavin from 2-hydroxy-3-oxobutyl phosphate and 5-amino-6-(D-ribitylamino)uracil: step 1/2.</text>
</comment>
<dbReference type="PANTHER" id="PTHR21058:SF0">
    <property type="entry name" value="6,7-DIMETHYL-8-RIBITYLLUMAZINE SYNTHASE"/>
    <property type="match status" value="1"/>
</dbReference>
<protein>
    <recommendedName>
        <fullName evidence="3 7">6,7-dimethyl-8-ribityllumazine synthase</fullName>
        <shortName evidence="7">DMRL synthase</shortName>
        <shortName evidence="7">LS</shortName>
        <shortName evidence="7">Lumazine synthase</shortName>
        <ecNumber evidence="3 7">2.5.1.78</ecNumber>
    </recommendedName>
</protein>
<gene>
    <name evidence="7 8" type="primary">ribH</name>
    <name evidence="8" type="ORF">ABS24_02780</name>
</gene>
<comment type="caution">
    <text evidence="8">The sequence shown here is derived from an EMBL/GenBank/DDBJ whole genome shotgun (WGS) entry which is preliminary data.</text>
</comment>
<dbReference type="Pfam" id="PF00885">
    <property type="entry name" value="DMRL_synthase"/>
    <property type="match status" value="1"/>
</dbReference>
<feature type="binding site" evidence="7">
    <location>
        <position position="25"/>
    </location>
    <ligand>
        <name>5-amino-6-(D-ribitylamino)uracil</name>
        <dbReference type="ChEBI" id="CHEBI:15934"/>
    </ligand>
</feature>
<comment type="similarity">
    <text evidence="2 7">Belongs to the DMRL synthase family.</text>
</comment>
<keyword evidence="5 7" id="KW-0808">Transferase</keyword>
<proteinExistence type="inferred from homology"/>
<feature type="binding site" evidence="7">
    <location>
        <position position="130"/>
    </location>
    <ligand>
        <name>(2S)-2-hydroxy-3-oxobutyl phosphate</name>
        <dbReference type="ChEBI" id="CHEBI:58830"/>
    </ligand>
</feature>
<comment type="subunit">
    <text evidence="7">Forms an icosahedral capsid composed of 60 subunits, arranged as a dodecamer of pentamers.</text>
</comment>
<dbReference type="EC" id="2.5.1.78" evidence="3 7"/>
<dbReference type="GO" id="GO:0009349">
    <property type="term" value="C:riboflavin synthase complex"/>
    <property type="evidence" value="ECO:0007669"/>
    <property type="project" value="UniProtKB-UniRule"/>
</dbReference>
<evidence type="ECO:0000313" key="9">
    <source>
        <dbReference type="Proteomes" id="UP000051213"/>
    </source>
</evidence>
<dbReference type="InterPro" id="IPR034964">
    <property type="entry name" value="LS"/>
</dbReference>
<reference evidence="8 9" key="1">
    <citation type="submission" date="2015-10" db="EMBL/GenBank/DDBJ databases">
        <title>Metagenome-Assembled Genomes uncover a global brackish microbiome.</title>
        <authorList>
            <person name="Hugerth L.W."/>
            <person name="Larsson J."/>
            <person name="Alneberg J."/>
            <person name="Lindh M.V."/>
            <person name="Legrand C."/>
            <person name="Pinhassi J."/>
            <person name="Andersson A.F."/>
        </authorList>
    </citation>
    <scope>NUCLEOTIDE SEQUENCE [LARGE SCALE GENOMIC DNA]</scope>
    <source>
        <strain evidence="8">BACL26 MAG-121220-bin70</strain>
    </source>
</reference>
<dbReference type="NCBIfam" id="TIGR00114">
    <property type="entry name" value="lumazine-synth"/>
    <property type="match status" value="1"/>
</dbReference>
<dbReference type="AlphaFoldDB" id="A0A0R2U5W1"/>
<comment type="catalytic activity">
    <reaction evidence="6 7">
        <text>(2S)-2-hydroxy-3-oxobutyl phosphate + 5-amino-6-(D-ribitylamino)uracil = 6,7-dimethyl-8-(1-D-ribityl)lumazine + phosphate + 2 H2O + H(+)</text>
        <dbReference type="Rhea" id="RHEA:26152"/>
        <dbReference type="ChEBI" id="CHEBI:15377"/>
        <dbReference type="ChEBI" id="CHEBI:15378"/>
        <dbReference type="ChEBI" id="CHEBI:15934"/>
        <dbReference type="ChEBI" id="CHEBI:43474"/>
        <dbReference type="ChEBI" id="CHEBI:58201"/>
        <dbReference type="ChEBI" id="CHEBI:58830"/>
        <dbReference type="EC" id="2.5.1.78"/>
    </reaction>
</comment>
<organism evidence="8 9">
    <name type="scientific">SAR92 bacterium BACL26 MAG-121220-bin70</name>
    <dbReference type="NCBI Taxonomy" id="1655626"/>
    <lineage>
        <taxon>Bacteria</taxon>
        <taxon>Pseudomonadati</taxon>
        <taxon>Pseudomonadota</taxon>
        <taxon>Gammaproteobacteria</taxon>
        <taxon>Cellvibrionales</taxon>
        <taxon>Porticoccaceae</taxon>
        <taxon>SAR92 clade</taxon>
    </lineage>
</organism>
<dbReference type="Gene3D" id="3.40.50.960">
    <property type="entry name" value="Lumazine/riboflavin synthase"/>
    <property type="match status" value="1"/>
</dbReference>
<dbReference type="GO" id="GO:0005829">
    <property type="term" value="C:cytosol"/>
    <property type="evidence" value="ECO:0007669"/>
    <property type="project" value="TreeGrafter"/>
</dbReference>
<dbReference type="GO" id="GO:0009231">
    <property type="term" value="P:riboflavin biosynthetic process"/>
    <property type="evidence" value="ECO:0007669"/>
    <property type="project" value="UniProtKB-UniRule"/>
</dbReference>
<evidence type="ECO:0000256" key="7">
    <source>
        <dbReference type="HAMAP-Rule" id="MF_00178"/>
    </source>
</evidence>
<evidence type="ECO:0000313" key="8">
    <source>
        <dbReference type="EMBL" id="KRO94564.1"/>
    </source>
</evidence>
<evidence type="ECO:0000256" key="1">
    <source>
        <dbReference type="ARBA" id="ARBA00004917"/>
    </source>
</evidence>
<accession>A0A0R2U5W1</accession>
<evidence type="ECO:0000256" key="4">
    <source>
        <dbReference type="ARBA" id="ARBA00022619"/>
    </source>
</evidence>
<evidence type="ECO:0000256" key="3">
    <source>
        <dbReference type="ARBA" id="ARBA00012664"/>
    </source>
</evidence>
<name>A0A0R2U5W1_9GAMM</name>
<dbReference type="GO" id="GO:0000906">
    <property type="term" value="F:6,7-dimethyl-8-ribityllumazine synthase activity"/>
    <property type="evidence" value="ECO:0007669"/>
    <property type="project" value="UniProtKB-UniRule"/>
</dbReference>
<feature type="binding site" evidence="7">
    <location>
        <begin position="88"/>
        <end position="89"/>
    </location>
    <ligand>
        <name>(2S)-2-hydroxy-3-oxobutyl phosphate</name>
        <dbReference type="ChEBI" id="CHEBI:58830"/>
    </ligand>
</feature>
<dbReference type="UniPathway" id="UPA00275">
    <property type="reaction ID" value="UER00404"/>
</dbReference>
<dbReference type="SUPFAM" id="SSF52121">
    <property type="entry name" value="Lumazine synthase"/>
    <property type="match status" value="1"/>
</dbReference>
<dbReference type="PANTHER" id="PTHR21058">
    <property type="entry name" value="6,7-DIMETHYL-8-RIBITYLLUMAZINE SYNTHASE DMRL SYNTHASE LUMAZINE SYNTHASE"/>
    <property type="match status" value="1"/>
</dbReference>
<feature type="binding site" evidence="7">
    <location>
        <begin position="59"/>
        <end position="61"/>
    </location>
    <ligand>
        <name>5-amino-6-(D-ribitylamino)uracil</name>
        <dbReference type="ChEBI" id="CHEBI:15934"/>
    </ligand>
</feature>
<feature type="binding site" evidence="7">
    <location>
        <begin position="83"/>
        <end position="85"/>
    </location>
    <ligand>
        <name>5-amino-6-(D-ribitylamino)uracil</name>
        <dbReference type="ChEBI" id="CHEBI:15934"/>
    </ligand>
</feature>
<dbReference type="EMBL" id="LICA01000144">
    <property type="protein sequence ID" value="KRO94564.1"/>
    <property type="molecule type" value="Genomic_DNA"/>
</dbReference>
<feature type="binding site" evidence="7">
    <location>
        <position position="116"/>
    </location>
    <ligand>
        <name>5-amino-6-(D-ribitylamino)uracil</name>
        <dbReference type="ChEBI" id="CHEBI:15934"/>
    </ligand>
</feature>
<evidence type="ECO:0000256" key="5">
    <source>
        <dbReference type="ARBA" id="ARBA00022679"/>
    </source>
</evidence>
<dbReference type="CDD" id="cd09209">
    <property type="entry name" value="Lumazine_synthase-I"/>
    <property type="match status" value="1"/>
</dbReference>
<evidence type="ECO:0000256" key="6">
    <source>
        <dbReference type="ARBA" id="ARBA00048785"/>
    </source>
</evidence>
<keyword evidence="4 7" id="KW-0686">Riboflavin biosynthesis</keyword>